<dbReference type="KEGG" id="kpin:30172565"/>
<comment type="cofactor">
    <cofactor evidence="1">
        <name>Mg(2+)</name>
        <dbReference type="ChEBI" id="CHEBI:18420"/>
    </cofactor>
</comment>
<name>A0A1B9I2D0_9TREE</name>
<dbReference type="InterPro" id="IPR036704">
    <property type="entry name" value="RraA/RraA-like_sf"/>
</dbReference>
<dbReference type="EMBL" id="KI894011">
    <property type="protein sequence ID" value="OCF49674.1"/>
    <property type="molecule type" value="Genomic_DNA"/>
</dbReference>
<keyword evidence="1" id="KW-0460">Magnesium</keyword>
<dbReference type="OrthoDB" id="1476984at2759"/>
<evidence type="ECO:0000256" key="1">
    <source>
        <dbReference type="PIRSR" id="PIRSR605493-1"/>
    </source>
</evidence>
<dbReference type="Gene3D" id="3.50.30.40">
    <property type="entry name" value="Ribonuclease E inhibitor RraA/RraA-like"/>
    <property type="match status" value="1"/>
</dbReference>
<dbReference type="GeneID" id="30172565"/>
<keyword evidence="1" id="KW-0479">Metal-binding</keyword>
<dbReference type="Proteomes" id="UP000094020">
    <property type="component" value="Chromosome 5"/>
</dbReference>
<reference evidence="2" key="3">
    <citation type="submission" date="2016-07" db="EMBL/GenBank/DDBJ databases">
        <title>Evolution of pathogenesis and genome organization in the Tremellales.</title>
        <authorList>
            <person name="Cuomo C."/>
            <person name="Litvintseva A."/>
            <person name="Heitman J."/>
            <person name="Chen Y."/>
            <person name="Sun S."/>
            <person name="Springer D."/>
            <person name="Dromer F."/>
            <person name="Young S."/>
            <person name="Zeng Q."/>
            <person name="Chapman S."/>
            <person name="Gujja S."/>
            <person name="Saif S."/>
            <person name="Birren B."/>
        </authorList>
    </citation>
    <scope>NUCLEOTIDE SEQUENCE</scope>
    <source>
        <strain evidence="2">CBS 10737</strain>
    </source>
</reference>
<feature type="binding site" evidence="1">
    <location>
        <position position="129"/>
    </location>
    <ligand>
        <name>substrate</name>
    </ligand>
</feature>
<dbReference type="SUPFAM" id="SSF89562">
    <property type="entry name" value="RraA-like"/>
    <property type="match status" value="1"/>
</dbReference>
<reference evidence="3" key="2">
    <citation type="submission" date="2013-07" db="EMBL/GenBank/DDBJ databases">
        <authorList>
            <consortium name="The Broad Institute Genome Sequencing Platform"/>
            <person name="Cuomo C."/>
            <person name="Litvintseva A."/>
            <person name="Chen Y."/>
            <person name="Heitman J."/>
            <person name="Sun S."/>
            <person name="Springer D."/>
            <person name="Dromer F."/>
            <person name="Young S.K."/>
            <person name="Zeng Q."/>
            <person name="Gargeya S."/>
            <person name="Fitzgerald M."/>
            <person name="Abouelleil A."/>
            <person name="Alvarado L."/>
            <person name="Berlin A.M."/>
            <person name="Chapman S.B."/>
            <person name="Dewar J."/>
            <person name="Goldberg J."/>
            <person name="Griggs A."/>
            <person name="Gujja S."/>
            <person name="Hansen M."/>
            <person name="Howarth C."/>
            <person name="Imamovic A."/>
            <person name="Larimer J."/>
            <person name="McCowan C."/>
            <person name="Murphy C."/>
            <person name="Pearson M."/>
            <person name="Priest M."/>
            <person name="Roberts A."/>
            <person name="Saif S."/>
            <person name="Shea T."/>
            <person name="Sykes S."/>
            <person name="Wortman J."/>
            <person name="Nusbaum C."/>
            <person name="Birren B."/>
        </authorList>
    </citation>
    <scope>NUCLEOTIDE SEQUENCE</scope>
    <source>
        <strain evidence="3">CBS 10737</strain>
    </source>
</reference>
<dbReference type="CDD" id="cd16841">
    <property type="entry name" value="RraA_family"/>
    <property type="match status" value="1"/>
</dbReference>
<dbReference type="PANTHER" id="PTHR33254:SF4">
    <property type="entry name" value="4-HYDROXY-4-METHYL-2-OXOGLUTARATE ALDOLASE 3-RELATED"/>
    <property type="match status" value="1"/>
</dbReference>
<feature type="binding site" evidence="1">
    <location>
        <begin position="107"/>
        <end position="110"/>
    </location>
    <ligand>
        <name>substrate</name>
    </ligand>
</feature>
<dbReference type="RefSeq" id="XP_019010893.1">
    <property type="nucleotide sequence ID" value="XM_019155935.1"/>
</dbReference>
<dbReference type="PANTHER" id="PTHR33254">
    <property type="entry name" value="4-HYDROXY-4-METHYL-2-OXOGLUTARATE ALDOLASE 3-RELATED"/>
    <property type="match status" value="1"/>
</dbReference>
<reference evidence="3" key="4">
    <citation type="submission" date="2024-02" db="EMBL/GenBank/DDBJ databases">
        <title>Comparative genomics of Cryptococcus and Kwoniella reveals pathogenesis evolution and contrasting modes of karyotype evolution via chromosome fusion or intercentromeric recombination.</title>
        <authorList>
            <person name="Coelho M.A."/>
            <person name="David-Palma M."/>
            <person name="Shea T."/>
            <person name="Bowers K."/>
            <person name="McGinley-Smith S."/>
            <person name="Mohammad A.W."/>
            <person name="Gnirke A."/>
            <person name="Yurkov A.M."/>
            <person name="Nowrousian M."/>
            <person name="Sun S."/>
            <person name="Cuomo C.A."/>
            <person name="Heitman J."/>
        </authorList>
    </citation>
    <scope>NUCLEOTIDE SEQUENCE</scope>
    <source>
        <strain evidence="3">CBS 10737</strain>
    </source>
</reference>
<dbReference type="GO" id="GO:0008948">
    <property type="term" value="F:oxaloacetate decarboxylase activity"/>
    <property type="evidence" value="ECO:0007669"/>
    <property type="project" value="TreeGrafter"/>
</dbReference>
<dbReference type="Pfam" id="PF03737">
    <property type="entry name" value="RraA-like"/>
    <property type="match status" value="1"/>
</dbReference>
<accession>A0A1B9I2D0</accession>
<gene>
    <name evidence="2" type="ORF">I206_04196</name>
    <name evidence="3" type="ORF">I206_104226</name>
</gene>
<dbReference type="GO" id="GO:0046872">
    <property type="term" value="F:metal ion binding"/>
    <property type="evidence" value="ECO:0007669"/>
    <property type="project" value="UniProtKB-KW"/>
</dbReference>
<keyword evidence="4" id="KW-1185">Reference proteome</keyword>
<dbReference type="InterPro" id="IPR005493">
    <property type="entry name" value="RraA/RraA-like"/>
</dbReference>
<evidence type="ECO:0000313" key="4">
    <source>
        <dbReference type="Proteomes" id="UP000094020"/>
    </source>
</evidence>
<dbReference type="AlphaFoldDB" id="A0A1B9I2D0"/>
<dbReference type="GO" id="GO:0047443">
    <property type="term" value="F:4-hydroxy-4-methyl-2-oxoglutarate aldolase activity"/>
    <property type="evidence" value="ECO:0007669"/>
    <property type="project" value="TreeGrafter"/>
</dbReference>
<sequence length="249" mass="27597">MSSSFHLPHDIKEQLEELSTCEVSDALIKLGISTGGFLPHLNIYSPKDHENVKLVGRVFTVRLVEQEKPDSSQLNGPKAEQHFVDVAPEGSVILISPDFVSGAACWGGLMSTAAKNKKIKGVVILGGCRDLIEHRKLNFPIFAQFHSTLGIKSFLRQSEYNISLSIPIRSTVNKHEQNIINQDGEEKKTLIDSGDILIGDIDGVVIIPFSKINQVIKIAKECKDIDENIRKDLELGKGVKETMKKWRGT</sequence>
<dbReference type="STRING" id="1296096.A0A1B9I2D0"/>
<reference evidence="2" key="1">
    <citation type="submission" date="2013-07" db="EMBL/GenBank/DDBJ databases">
        <title>The Genome Sequence of Cryptococcus pinus CBS10737.</title>
        <authorList>
            <consortium name="The Broad Institute Genome Sequencing Platform"/>
            <person name="Cuomo C."/>
            <person name="Litvintseva A."/>
            <person name="Chen Y."/>
            <person name="Heitman J."/>
            <person name="Sun S."/>
            <person name="Springer D."/>
            <person name="Dromer F."/>
            <person name="Young S.K."/>
            <person name="Zeng Q."/>
            <person name="Gargeya S."/>
            <person name="Fitzgerald M."/>
            <person name="Abouelleil A."/>
            <person name="Alvarado L."/>
            <person name="Berlin A.M."/>
            <person name="Chapman S.B."/>
            <person name="Dewar J."/>
            <person name="Goldberg J."/>
            <person name="Griggs A."/>
            <person name="Gujja S."/>
            <person name="Hansen M."/>
            <person name="Howarth C."/>
            <person name="Imamovic A."/>
            <person name="Larimer J."/>
            <person name="McCowan C."/>
            <person name="Murphy C."/>
            <person name="Pearson M."/>
            <person name="Priest M."/>
            <person name="Roberts A."/>
            <person name="Saif S."/>
            <person name="Shea T."/>
            <person name="Sykes S."/>
            <person name="Wortman J."/>
            <person name="Nusbaum C."/>
            <person name="Birren B."/>
        </authorList>
    </citation>
    <scope>NUCLEOTIDE SEQUENCE [LARGE SCALE GENOMIC DNA]</scope>
    <source>
        <strain evidence="2">CBS 10737</strain>
    </source>
</reference>
<evidence type="ECO:0000313" key="2">
    <source>
        <dbReference type="EMBL" id="OCF49674.1"/>
    </source>
</evidence>
<protein>
    <submittedName>
        <fullName evidence="2">Uncharacterized protein</fullName>
    </submittedName>
</protein>
<feature type="binding site" evidence="1">
    <location>
        <position position="130"/>
    </location>
    <ligand>
        <name>Mg(2+)</name>
        <dbReference type="ChEBI" id="CHEBI:18420"/>
    </ligand>
</feature>
<proteinExistence type="predicted"/>
<evidence type="ECO:0000313" key="3">
    <source>
        <dbReference type="EMBL" id="WWC70276.1"/>
    </source>
</evidence>
<organism evidence="2">
    <name type="scientific">Kwoniella pini CBS 10737</name>
    <dbReference type="NCBI Taxonomy" id="1296096"/>
    <lineage>
        <taxon>Eukaryota</taxon>
        <taxon>Fungi</taxon>
        <taxon>Dikarya</taxon>
        <taxon>Basidiomycota</taxon>
        <taxon>Agaricomycotina</taxon>
        <taxon>Tremellomycetes</taxon>
        <taxon>Tremellales</taxon>
        <taxon>Cryptococcaceae</taxon>
        <taxon>Kwoniella</taxon>
    </lineage>
</organism>
<dbReference type="EMBL" id="CP144523">
    <property type="protein sequence ID" value="WWC70276.1"/>
    <property type="molecule type" value="Genomic_DNA"/>
</dbReference>